<reference evidence="3" key="1">
    <citation type="journal article" date="2019" name="bioRxiv">
        <title>The Genome of the Zebra Mussel, Dreissena polymorpha: A Resource for Invasive Species Research.</title>
        <authorList>
            <person name="McCartney M.A."/>
            <person name="Auch B."/>
            <person name="Kono T."/>
            <person name="Mallez S."/>
            <person name="Zhang Y."/>
            <person name="Obille A."/>
            <person name="Becker A."/>
            <person name="Abrahante J.E."/>
            <person name="Garbe J."/>
            <person name="Badalamenti J.P."/>
            <person name="Herman A."/>
            <person name="Mangelson H."/>
            <person name="Liachko I."/>
            <person name="Sullivan S."/>
            <person name="Sone E.D."/>
            <person name="Koren S."/>
            <person name="Silverstein K.A.T."/>
            <person name="Beckman K.B."/>
            <person name="Gohl D.M."/>
        </authorList>
    </citation>
    <scope>NUCLEOTIDE SEQUENCE</scope>
    <source>
        <strain evidence="3">Duluth1</strain>
        <tissue evidence="3">Whole animal</tissue>
    </source>
</reference>
<keyword evidence="1" id="KW-0863">Zinc-finger</keyword>
<evidence type="ECO:0000313" key="4">
    <source>
        <dbReference type="Proteomes" id="UP000828390"/>
    </source>
</evidence>
<dbReference type="Gene3D" id="2.130.10.10">
    <property type="entry name" value="YVTN repeat-like/Quinoprotein amine dehydrogenase"/>
    <property type="match status" value="1"/>
</dbReference>
<sequence>MDTAGCEHKLAYECAPCKEKQIYVESKLFCQDCFKFFCRKCHLKHDDLFEQHSVLDESMKEDWGLRGILQRCETHKSEEVLAFCKDHNELCCHKCVISTHRQCLDVRDITEIATDNDTAVEFHKLSKQIKSLLNELTFTQISQANDLKTITQSGHEAVQQISAFRKILNAQLDHLENITKLTTATILSEIKDEHTKQTNRISEIQRLFQSLLKELAKTQVFGTSVFAPLKKCRQIIETASVKMNNKEASKIVVFQPNTAIEKYLCEIQDLGESIKANLSITLSDQRLLELDIPDKEKCIITGIIELPSGELLLADQWKSRLTLLDNAYKPIQQYSLEALPWDICHIDDNIVAVAMHDMIQTVHVQPGAVTSRRKLQVRHQCTGIDHRGGYLYVASGTALYKYTTAGDLTKIVYENKLHTGTVCKVKVNADGTQLFVTGWGQNKILILNIDDHEASSITHHNIIGPSGIDLTSLGQLLLCDSVSHALILVDGNKITTLFQKTSSLINPRTICFAKSSKRLIVGQREGNKIYVFRVSVM</sequence>
<dbReference type="PROSITE" id="PS50119">
    <property type="entry name" value="ZF_BBOX"/>
    <property type="match status" value="2"/>
</dbReference>
<comment type="caution">
    <text evidence="3">The sequence shown here is derived from an EMBL/GenBank/DDBJ whole genome shotgun (WGS) entry which is preliminary data.</text>
</comment>
<feature type="domain" description="B box-type" evidence="2">
    <location>
        <begin position="9"/>
        <end position="57"/>
    </location>
</feature>
<gene>
    <name evidence="3" type="ORF">DPMN_179962</name>
</gene>
<evidence type="ECO:0000259" key="2">
    <source>
        <dbReference type="PROSITE" id="PS50119"/>
    </source>
</evidence>
<accession>A0A9D4EFR8</accession>
<dbReference type="Proteomes" id="UP000828390">
    <property type="component" value="Unassembled WGS sequence"/>
</dbReference>
<keyword evidence="1" id="KW-0479">Metal-binding</keyword>
<dbReference type="SUPFAM" id="SSF57845">
    <property type="entry name" value="B-box zinc-binding domain"/>
    <property type="match status" value="1"/>
</dbReference>
<keyword evidence="1" id="KW-0862">Zinc</keyword>
<dbReference type="GO" id="GO:0061630">
    <property type="term" value="F:ubiquitin protein ligase activity"/>
    <property type="evidence" value="ECO:0007669"/>
    <property type="project" value="TreeGrafter"/>
</dbReference>
<evidence type="ECO:0000313" key="3">
    <source>
        <dbReference type="EMBL" id="KAH3778498.1"/>
    </source>
</evidence>
<dbReference type="Gene3D" id="3.30.160.60">
    <property type="entry name" value="Classic Zinc Finger"/>
    <property type="match status" value="1"/>
</dbReference>
<dbReference type="GO" id="GO:0008270">
    <property type="term" value="F:zinc ion binding"/>
    <property type="evidence" value="ECO:0007669"/>
    <property type="project" value="UniProtKB-KW"/>
</dbReference>
<dbReference type="AlphaFoldDB" id="A0A9D4EFR8"/>
<protein>
    <recommendedName>
        <fullName evidence="2">B box-type domain-containing protein</fullName>
    </recommendedName>
</protein>
<dbReference type="PANTHER" id="PTHR25462:SF291">
    <property type="entry name" value="E3 UBIQUITIN-PROTEIN LIGASE TRIM45"/>
    <property type="match status" value="1"/>
</dbReference>
<feature type="domain" description="B box-type" evidence="2">
    <location>
        <begin position="72"/>
        <end position="112"/>
    </location>
</feature>
<dbReference type="OrthoDB" id="6096611at2759"/>
<dbReference type="InterPro" id="IPR000315">
    <property type="entry name" value="Znf_B-box"/>
</dbReference>
<dbReference type="EMBL" id="JAIWYP010000009">
    <property type="protein sequence ID" value="KAH3778498.1"/>
    <property type="molecule type" value="Genomic_DNA"/>
</dbReference>
<evidence type="ECO:0000256" key="1">
    <source>
        <dbReference type="PROSITE-ProRule" id="PRU00024"/>
    </source>
</evidence>
<reference evidence="3" key="2">
    <citation type="submission" date="2020-11" db="EMBL/GenBank/DDBJ databases">
        <authorList>
            <person name="McCartney M.A."/>
            <person name="Auch B."/>
            <person name="Kono T."/>
            <person name="Mallez S."/>
            <person name="Becker A."/>
            <person name="Gohl D.M."/>
            <person name="Silverstein K.A.T."/>
            <person name="Koren S."/>
            <person name="Bechman K.B."/>
            <person name="Herman A."/>
            <person name="Abrahante J.E."/>
            <person name="Garbe J."/>
        </authorList>
    </citation>
    <scope>NUCLEOTIDE SEQUENCE</scope>
    <source>
        <strain evidence="3">Duluth1</strain>
        <tissue evidence="3">Whole animal</tissue>
    </source>
</reference>
<organism evidence="3 4">
    <name type="scientific">Dreissena polymorpha</name>
    <name type="common">Zebra mussel</name>
    <name type="synonym">Mytilus polymorpha</name>
    <dbReference type="NCBI Taxonomy" id="45954"/>
    <lineage>
        <taxon>Eukaryota</taxon>
        <taxon>Metazoa</taxon>
        <taxon>Spiralia</taxon>
        <taxon>Lophotrochozoa</taxon>
        <taxon>Mollusca</taxon>
        <taxon>Bivalvia</taxon>
        <taxon>Autobranchia</taxon>
        <taxon>Heteroconchia</taxon>
        <taxon>Euheterodonta</taxon>
        <taxon>Imparidentia</taxon>
        <taxon>Neoheterodontei</taxon>
        <taxon>Myida</taxon>
        <taxon>Dreissenoidea</taxon>
        <taxon>Dreissenidae</taxon>
        <taxon>Dreissena</taxon>
    </lineage>
</organism>
<dbReference type="InterPro" id="IPR015943">
    <property type="entry name" value="WD40/YVTN_repeat-like_dom_sf"/>
</dbReference>
<dbReference type="SUPFAM" id="SSF101898">
    <property type="entry name" value="NHL repeat"/>
    <property type="match status" value="1"/>
</dbReference>
<keyword evidence="4" id="KW-1185">Reference proteome</keyword>
<dbReference type="PANTHER" id="PTHR25462">
    <property type="entry name" value="BONUS, ISOFORM C-RELATED"/>
    <property type="match status" value="1"/>
</dbReference>
<dbReference type="InterPro" id="IPR047153">
    <property type="entry name" value="TRIM45/56/19-like"/>
</dbReference>
<name>A0A9D4EFR8_DREPO</name>
<proteinExistence type="predicted"/>